<evidence type="ECO:0000313" key="2">
    <source>
        <dbReference type="Proteomes" id="UP000735302"/>
    </source>
</evidence>
<evidence type="ECO:0000313" key="1">
    <source>
        <dbReference type="EMBL" id="GFO03771.1"/>
    </source>
</evidence>
<name>A0AAV4A677_9GAST</name>
<proteinExistence type="predicted"/>
<organism evidence="1 2">
    <name type="scientific">Plakobranchus ocellatus</name>
    <dbReference type="NCBI Taxonomy" id="259542"/>
    <lineage>
        <taxon>Eukaryota</taxon>
        <taxon>Metazoa</taxon>
        <taxon>Spiralia</taxon>
        <taxon>Lophotrochozoa</taxon>
        <taxon>Mollusca</taxon>
        <taxon>Gastropoda</taxon>
        <taxon>Heterobranchia</taxon>
        <taxon>Euthyneura</taxon>
        <taxon>Panpulmonata</taxon>
        <taxon>Sacoglossa</taxon>
        <taxon>Placobranchoidea</taxon>
        <taxon>Plakobranchidae</taxon>
        <taxon>Plakobranchus</taxon>
    </lineage>
</organism>
<comment type="caution">
    <text evidence="1">The sequence shown here is derived from an EMBL/GenBank/DDBJ whole genome shotgun (WGS) entry which is preliminary data.</text>
</comment>
<sequence length="122" mass="14043">MQKSLRWHPNPNVLQSVESAVSAAVCSDGDPHVGSDVRRCFTYRQSQRNNRPHEEDREWIEYCIIIIEEFRTGCTRRQCHRGASIVFRRGEIRVNCLSFSLQSLESSLGGFGDGWMPLEQTQ</sequence>
<dbReference type="AlphaFoldDB" id="A0AAV4A677"/>
<dbReference type="Proteomes" id="UP000735302">
    <property type="component" value="Unassembled WGS sequence"/>
</dbReference>
<protein>
    <submittedName>
        <fullName evidence="1">Uncharacterized protein</fullName>
    </submittedName>
</protein>
<accession>A0AAV4A677</accession>
<gene>
    <name evidence="1" type="ORF">PoB_003027600</name>
</gene>
<keyword evidence="2" id="KW-1185">Reference proteome</keyword>
<reference evidence="1 2" key="1">
    <citation type="journal article" date="2021" name="Elife">
        <title>Chloroplast acquisition without the gene transfer in kleptoplastic sea slugs, Plakobranchus ocellatus.</title>
        <authorList>
            <person name="Maeda T."/>
            <person name="Takahashi S."/>
            <person name="Yoshida T."/>
            <person name="Shimamura S."/>
            <person name="Takaki Y."/>
            <person name="Nagai Y."/>
            <person name="Toyoda A."/>
            <person name="Suzuki Y."/>
            <person name="Arimoto A."/>
            <person name="Ishii H."/>
            <person name="Satoh N."/>
            <person name="Nishiyama T."/>
            <person name="Hasebe M."/>
            <person name="Maruyama T."/>
            <person name="Minagawa J."/>
            <person name="Obokata J."/>
            <person name="Shigenobu S."/>
        </authorList>
    </citation>
    <scope>NUCLEOTIDE SEQUENCE [LARGE SCALE GENOMIC DNA]</scope>
</reference>
<dbReference type="EMBL" id="BLXT01003731">
    <property type="protein sequence ID" value="GFO03771.1"/>
    <property type="molecule type" value="Genomic_DNA"/>
</dbReference>